<feature type="transmembrane region" description="Helical" evidence="1">
    <location>
        <begin position="80"/>
        <end position="101"/>
    </location>
</feature>
<proteinExistence type="predicted"/>
<dbReference type="Proteomes" id="UP000184310">
    <property type="component" value="Unassembled WGS sequence"/>
</dbReference>
<gene>
    <name evidence="2" type="ORF">SAMN02745163_02419</name>
</gene>
<keyword evidence="1" id="KW-0812">Transmembrane</keyword>
<protein>
    <submittedName>
        <fullName evidence="2">Uncharacterized protein</fullName>
    </submittedName>
</protein>
<sequence length="138" mass="15455">MGKSNFDVEDDYDEGPSFSSFFIGLIMFCVGCYLIFQNTTIYTSFNLGGMLGFNPPFGLVLLPLLIGIIILFYKDTSFLGWFLIIFGVISILLGILFGLRISFRPVSLYYTILMYGLTAAGMGVTLRGLIGKRRSRRK</sequence>
<evidence type="ECO:0000313" key="2">
    <source>
        <dbReference type="EMBL" id="SHJ72010.1"/>
    </source>
</evidence>
<organism evidence="2 3">
    <name type="scientific">Clostridium cavendishii DSM 21758</name>
    <dbReference type="NCBI Taxonomy" id="1121302"/>
    <lineage>
        <taxon>Bacteria</taxon>
        <taxon>Bacillati</taxon>
        <taxon>Bacillota</taxon>
        <taxon>Clostridia</taxon>
        <taxon>Eubacteriales</taxon>
        <taxon>Clostridiaceae</taxon>
        <taxon>Clostridium</taxon>
    </lineage>
</organism>
<dbReference type="AlphaFoldDB" id="A0A1M6LLI0"/>
<reference evidence="2 3" key="1">
    <citation type="submission" date="2016-11" db="EMBL/GenBank/DDBJ databases">
        <authorList>
            <person name="Jaros S."/>
            <person name="Januszkiewicz K."/>
            <person name="Wedrychowicz H."/>
        </authorList>
    </citation>
    <scope>NUCLEOTIDE SEQUENCE [LARGE SCALE GENOMIC DNA]</scope>
    <source>
        <strain evidence="2 3">DSM 21758</strain>
    </source>
</reference>
<dbReference type="STRING" id="1121302.SAMN02745163_02419"/>
<keyword evidence="1" id="KW-1133">Transmembrane helix</keyword>
<dbReference type="EMBL" id="FQZB01000010">
    <property type="protein sequence ID" value="SHJ72010.1"/>
    <property type="molecule type" value="Genomic_DNA"/>
</dbReference>
<keyword evidence="3" id="KW-1185">Reference proteome</keyword>
<dbReference type="OrthoDB" id="1936561at2"/>
<dbReference type="RefSeq" id="WP_072987767.1">
    <property type="nucleotide sequence ID" value="NZ_FQZB01000010.1"/>
</dbReference>
<feature type="transmembrane region" description="Helical" evidence="1">
    <location>
        <begin position="56"/>
        <end position="73"/>
    </location>
</feature>
<feature type="transmembrane region" description="Helical" evidence="1">
    <location>
        <begin position="18"/>
        <end position="36"/>
    </location>
</feature>
<evidence type="ECO:0000256" key="1">
    <source>
        <dbReference type="SAM" id="Phobius"/>
    </source>
</evidence>
<accession>A0A1M6LLI0</accession>
<feature type="transmembrane region" description="Helical" evidence="1">
    <location>
        <begin position="107"/>
        <end position="130"/>
    </location>
</feature>
<name>A0A1M6LLI0_9CLOT</name>
<keyword evidence="1" id="KW-0472">Membrane</keyword>
<evidence type="ECO:0000313" key="3">
    <source>
        <dbReference type="Proteomes" id="UP000184310"/>
    </source>
</evidence>